<name>A0AA86IPR5_9ENTR</name>
<protein>
    <submittedName>
        <fullName evidence="1">Uncharacterized protein</fullName>
    </submittedName>
</protein>
<gene>
    <name evidence="1" type="ORF">ENKO_16320</name>
</gene>
<reference evidence="1" key="1">
    <citation type="submission" date="2021-04" db="EMBL/GenBank/DDBJ databases">
        <title>Difference and commonality of drug resistance evolution in various bacteria. and drug sensitivity profiles.</title>
        <authorList>
            <person name="Maeda T."/>
            <person name="Shibai A."/>
            <person name="Kawada K."/>
            <person name="Kotani H."/>
            <person name="Tarusawa Y."/>
            <person name="Tanabe K."/>
            <person name="Furusawa C."/>
        </authorList>
    </citation>
    <scope>NUCLEOTIDE SEQUENCE</scope>
    <source>
        <strain evidence="1">JCM 8580</strain>
    </source>
</reference>
<evidence type="ECO:0000313" key="2">
    <source>
        <dbReference type="Proteomes" id="UP000682928"/>
    </source>
</evidence>
<organism evidence="1 2">
    <name type="scientific">Enterobacter kobei</name>
    <dbReference type="NCBI Taxonomy" id="208224"/>
    <lineage>
        <taxon>Bacteria</taxon>
        <taxon>Pseudomonadati</taxon>
        <taxon>Pseudomonadota</taxon>
        <taxon>Gammaproteobacteria</taxon>
        <taxon>Enterobacterales</taxon>
        <taxon>Enterobacteriaceae</taxon>
        <taxon>Enterobacter</taxon>
        <taxon>Enterobacter cloacae complex</taxon>
    </lineage>
</organism>
<proteinExistence type="predicted"/>
<dbReference type="RefSeq" id="WP_088219021.1">
    <property type="nucleotide sequence ID" value="NZ_AP024590.1"/>
</dbReference>
<accession>A0AA86IPR5</accession>
<dbReference type="Proteomes" id="UP000682928">
    <property type="component" value="Chromosome"/>
</dbReference>
<dbReference type="EMBL" id="AP024590">
    <property type="protein sequence ID" value="BCU55038.1"/>
    <property type="molecule type" value="Genomic_DNA"/>
</dbReference>
<evidence type="ECO:0000313" key="1">
    <source>
        <dbReference type="EMBL" id="BCU55038.1"/>
    </source>
</evidence>
<sequence length="153" mass="17231">MATTLNQTHPLLTVPFDDDTEFTVLADYCHQLAEAQAESLDPALRMALCGRLGAVFALLKPQLNEPIPPEQQDRFTVDTLPTHVPRFEPDSDTLGEYCAALTQVLLCRSVTSQQEEQLRWLLADLMAFMTEEINAPRWVRTADGVRFIDEVRG</sequence>
<dbReference type="AlphaFoldDB" id="A0AA86IPR5"/>